<protein>
    <submittedName>
        <fullName evidence="5">HK97 family phage prohead protease</fullName>
    </submittedName>
</protein>
<proteinExistence type="predicted"/>
<reference evidence="6" key="1">
    <citation type="submission" date="2018-03" db="EMBL/GenBank/DDBJ databases">
        <title>Genome sequencing of Melaminivora sp. strain SC2-7.</title>
        <authorList>
            <person name="Kim S.-J."/>
            <person name="Heo J."/>
            <person name="Ahn J.-H."/>
            <person name="Kwon S.-W."/>
        </authorList>
    </citation>
    <scope>NUCLEOTIDE SEQUENCE [LARGE SCALE GENOMIC DNA]</scope>
    <source>
        <strain evidence="6">SC2-7</strain>
    </source>
</reference>
<dbReference type="InterPro" id="IPR054613">
    <property type="entry name" value="Peptidase_S78_dom"/>
</dbReference>
<organism evidence="5 6">
    <name type="scientific">Pulveribacter suum</name>
    <dbReference type="NCBI Taxonomy" id="2116657"/>
    <lineage>
        <taxon>Bacteria</taxon>
        <taxon>Pseudomonadati</taxon>
        <taxon>Pseudomonadota</taxon>
        <taxon>Betaproteobacteria</taxon>
        <taxon>Burkholderiales</taxon>
        <taxon>Comamonadaceae</taxon>
        <taxon>Pulveribacter</taxon>
    </lineage>
</organism>
<gene>
    <name evidence="5" type="ORF">C7H73_05105</name>
</gene>
<dbReference type="AlphaFoldDB" id="A0A2P1NJD7"/>
<dbReference type="Proteomes" id="UP000241829">
    <property type="component" value="Chromosome"/>
</dbReference>
<evidence type="ECO:0000256" key="2">
    <source>
        <dbReference type="ARBA" id="ARBA00022670"/>
    </source>
</evidence>
<evidence type="ECO:0000313" key="5">
    <source>
        <dbReference type="EMBL" id="AVP57100.1"/>
    </source>
</evidence>
<evidence type="ECO:0000256" key="3">
    <source>
        <dbReference type="ARBA" id="ARBA00022801"/>
    </source>
</evidence>
<dbReference type="GO" id="GO:0006508">
    <property type="term" value="P:proteolysis"/>
    <property type="evidence" value="ECO:0007669"/>
    <property type="project" value="UniProtKB-KW"/>
</dbReference>
<evidence type="ECO:0000313" key="6">
    <source>
        <dbReference type="Proteomes" id="UP000241829"/>
    </source>
</evidence>
<dbReference type="EMBL" id="CP027792">
    <property type="protein sequence ID" value="AVP57100.1"/>
    <property type="molecule type" value="Genomic_DNA"/>
</dbReference>
<dbReference type="RefSeq" id="WP_106845657.1">
    <property type="nucleotide sequence ID" value="NZ_CP027792.1"/>
</dbReference>
<keyword evidence="3" id="KW-0378">Hydrolase</keyword>
<keyword evidence="6" id="KW-1185">Reference proteome</keyword>
<evidence type="ECO:0000259" key="4">
    <source>
        <dbReference type="Pfam" id="PF04586"/>
    </source>
</evidence>
<dbReference type="KEGG" id="melm:C7H73_05105"/>
<keyword evidence="1" id="KW-1188">Viral release from host cell</keyword>
<keyword evidence="2 5" id="KW-0645">Protease</keyword>
<dbReference type="InterPro" id="IPR006433">
    <property type="entry name" value="Prohead_protease"/>
</dbReference>
<dbReference type="OrthoDB" id="64791at2"/>
<evidence type="ECO:0000256" key="1">
    <source>
        <dbReference type="ARBA" id="ARBA00022612"/>
    </source>
</evidence>
<sequence>MLEVRSTHGLASNGRTLSGHAAVFNSEANLGQFSEVIRQGAFRDTLESGANVRALYHHDGSALLGTTRGGTLKLREDAKGLAFELALPDTTHGRDLAILVDRGDVAGCSFGFRVKEGGDRWEYRGSTLVRELLAVDLVEVTLTSDPAYADTTVALRSMKEAADSLGMDAFLRDPIMTGEYRQRPGVNFLWLELCR</sequence>
<dbReference type="Pfam" id="PF04586">
    <property type="entry name" value="Peptidase_S78"/>
    <property type="match status" value="1"/>
</dbReference>
<accession>A0A2P1NJD7</accession>
<feature type="domain" description="Prohead serine protease" evidence="4">
    <location>
        <begin position="2"/>
        <end position="161"/>
    </location>
</feature>
<name>A0A2P1NJD7_9BURK</name>
<dbReference type="NCBIfam" id="TIGR01543">
    <property type="entry name" value="proheadase_HK97"/>
    <property type="match status" value="1"/>
</dbReference>
<dbReference type="GO" id="GO:0008233">
    <property type="term" value="F:peptidase activity"/>
    <property type="evidence" value="ECO:0007669"/>
    <property type="project" value="UniProtKB-KW"/>
</dbReference>